<dbReference type="RefSeq" id="WP_092988373.1">
    <property type="nucleotide sequence ID" value="NZ_FNFY01000058.1"/>
</dbReference>
<proteinExistence type="predicted"/>
<protein>
    <submittedName>
        <fullName evidence="1">GIY-YIG catalytic domain-containing protein</fullName>
    </submittedName>
</protein>
<keyword evidence="2" id="KW-1185">Reference proteome</keyword>
<gene>
    <name evidence="1" type="ORF">SAMN05216216_1582</name>
</gene>
<dbReference type="AlphaFoldDB" id="A0A1G9JLY5"/>
<dbReference type="EMBL" id="FNFY01000058">
    <property type="protein sequence ID" value="SDL38322.1"/>
    <property type="molecule type" value="Genomic_DNA"/>
</dbReference>
<accession>A0A1G9JLY5</accession>
<organism evidence="1 2">
    <name type="scientific">Lacicoccus qingdaonensis</name>
    <dbReference type="NCBI Taxonomy" id="576118"/>
    <lineage>
        <taxon>Bacteria</taxon>
        <taxon>Bacillati</taxon>
        <taxon>Bacillota</taxon>
        <taxon>Bacilli</taxon>
        <taxon>Bacillales</taxon>
        <taxon>Salinicoccaceae</taxon>
        <taxon>Lacicoccus</taxon>
    </lineage>
</organism>
<evidence type="ECO:0000313" key="1">
    <source>
        <dbReference type="EMBL" id="SDL38322.1"/>
    </source>
</evidence>
<name>A0A1G9JLY5_9BACL</name>
<evidence type="ECO:0000313" key="2">
    <source>
        <dbReference type="Proteomes" id="UP000199008"/>
    </source>
</evidence>
<reference evidence="2" key="1">
    <citation type="submission" date="2016-10" db="EMBL/GenBank/DDBJ databases">
        <authorList>
            <person name="Varghese N."/>
            <person name="Submissions S."/>
        </authorList>
    </citation>
    <scope>NUCLEOTIDE SEQUENCE [LARGE SCALE GENOMIC DNA]</scope>
    <source>
        <strain evidence="2">CGMCC 1.8895</strain>
    </source>
</reference>
<dbReference type="Proteomes" id="UP000199008">
    <property type="component" value="Unassembled WGS sequence"/>
</dbReference>
<sequence>MKDSTLKKIKEDMLRELGLQSEEEISFTVQFSRNANGTVDLSTVREEIKKRIPEDQNVREIKGIYKIYVNKKGQQEKDLFYIGMSKASAYKRLRRHFQKSDKSNNNVDAPERYQLFKQLTDEDNEITIKIIKVDDKEKLKYLLLLEEVLTLVEKPKYKDDLNNKIKANPDQQ</sequence>